<dbReference type="Gene3D" id="2.60.60.20">
    <property type="entry name" value="PLAT/LH2 domain"/>
    <property type="match status" value="1"/>
</dbReference>
<feature type="signal peptide" evidence="8">
    <location>
        <begin position="1"/>
        <end position="15"/>
    </location>
</feature>
<dbReference type="InterPro" id="IPR033906">
    <property type="entry name" value="Lipase_N"/>
</dbReference>
<evidence type="ECO:0000256" key="2">
    <source>
        <dbReference type="ARBA" id="ARBA00010701"/>
    </source>
</evidence>
<gene>
    <name evidence="10" type="ORF">KP79_PYT20673</name>
</gene>
<evidence type="ECO:0000313" key="11">
    <source>
        <dbReference type="Proteomes" id="UP000242188"/>
    </source>
</evidence>
<dbReference type="PIRSF" id="PIRSF000865">
    <property type="entry name" value="Lipoprotein_lipase_LIPH"/>
    <property type="match status" value="1"/>
</dbReference>
<feature type="binding site" evidence="5">
    <location>
        <position position="212"/>
    </location>
    <ligand>
        <name>Ca(2+)</name>
        <dbReference type="ChEBI" id="CHEBI:29108"/>
    </ligand>
</feature>
<keyword evidence="3" id="KW-0964">Secreted</keyword>
<evidence type="ECO:0000256" key="5">
    <source>
        <dbReference type="PIRSR" id="PIRSR000865-2"/>
    </source>
</evidence>
<feature type="active site" description="Charge relay system" evidence="4">
    <location>
        <position position="193"/>
    </location>
</feature>
<evidence type="ECO:0000313" key="10">
    <source>
        <dbReference type="EMBL" id="OWF49099.1"/>
    </source>
</evidence>
<feature type="chain" id="PRO_5013256327" evidence="8">
    <location>
        <begin position="16"/>
        <end position="511"/>
    </location>
</feature>
<dbReference type="AlphaFoldDB" id="A0A210QK37"/>
<keyword evidence="5" id="KW-0106">Calcium</keyword>
<dbReference type="InterPro" id="IPR013818">
    <property type="entry name" value="Lipase"/>
</dbReference>
<dbReference type="InterPro" id="IPR029058">
    <property type="entry name" value="AB_hydrolase_fold"/>
</dbReference>
<proteinExistence type="inferred from homology"/>
<dbReference type="InterPro" id="IPR001024">
    <property type="entry name" value="PLAT/LH2_dom"/>
</dbReference>
<keyword evidence="11" id="KW-1185">Reference proteome</keyword>
<comment type="caution">
    <text evidence="6">Lacks conserved residue(s) required for the propagation of feature annotation.</text>
</comment>
<accession>A0A210QK37</accession>
<comment type="subcellular location">
    <subcellularLocation>
        <location evidence="1">Secreted</location>
    </subcellularLocation>
</comment>
<dbReference type="GO" id="GO:0005615">
    <property type="term" value="C:extracellular space"/>
    <property type="evidence" value="ECO:0007669"/>
    <property type="project" value="TreeGrafter"/>
</dbReference>
<dbReference type="OrthoDB" id="199913at2759"/>
<evidence type="ECO:0000256" key="7">
    <source>
        <dbReference type="RuleBase" id="RU004262"/>
    </source>
</evidence>
<dbReference type="GO" id="GO:0016298">
    <property type="term" value="F:lipase activity"/>
    <property type="evidence" value="ECO:0007669"/>
    <property type="project" value="InterPro"/>
</dbReference>
<comment type="similarity">
    <text evidence="2 7">Belongs to the AB hydrolase superfamily. Lipase family.</text>
</comment>
<dbReference type="InterPro" id="IPR016272">
    <property type="entry name" value="Lipase_LIPH"/>
</dbReference>
<dbReference type="PRINTS" id="PR00821">
    <property type="entry name" value="TAGLIPASE"/>
</dbReference>
<dbReference type="GO" id="GO:0052689">
    <property type="term" value="F:carboxylic ester hydrolase activity"/>
    <property type="evidence" value="ECO:0007669"/>
    <property type="project" value="InterPro"/>
</dbReference>
<feature type="active site" description="Charge relay system" evidence="4">
    <location>
        <position position="282"/>
    </location>
</feature>
<reference evidence="10 11" key="1">
    <citation type="journal article" date="2017" name="Nat. Ecol. Evol.">
        <title>Scallop genome provides insights into evolution of bilaterian karyotype and development.</title>
        <authorList>
            <person name="Wang S."/>
            <person name="Zhang J."/>
            <person name="Jiao W."/>
            <person name="Li J."/>
            <person name="Xun X."/>
            <person name="Sun Y."/>
            <person name="Guo X."/>
            <person name="Huan P."/>
            <person name="Dong B."/>
            <person name="Zhang L."/>
            <person name="Hu X."/>
            <person name="Sun X."/>
            <person name="Wang J."/>
            <person name="Zhao C."/>
            <person name="Wang Y."/>
            <person name="Wang D."/>
            <person name="Huang X."/>
            <person name="Wang R."/>
            <person name="Lv J."/>
            <person name="Li Y."/>
            <person name="Zhang Z."/>
            <person name="Liu B."/>
            <person name="Lu W."/>
            <person name="Hui Y."/>
            <person name="Liang J."/>
            <person name="Zhou Z."/>
            <person name="Hou R."/>
            <person name="Li X."/>
            <person name="Liu Y."/>
            <person name="Li H."/>
            <person name="Ning X."/>
            <person name="Lin Y."/>
            <person name="Zhao L."/>
            <person name="Xing Q."/>
            <person name="Dou J."/>
            <person name="Li Y."/>
            <person name="Mao J."/>
            <person name="Guo H."/>
            <person name="Dou H."/>
            <person name="Li T."/>
            <person name="Mu C."/>
            <person name="Jiang W."/>
            <person name="Fu Q."/>
            <person name="Fu X."/>
            <person name="Miao Y."/>
            <person name="Liu J."/>
            <person name="Yu Q."/>
            <person name="Li R."/>
            <person name="Liao H."/>
            <person name="Li X."/>
            <person name="Kong Y."/>
            <person name="Jiang Z."/>
            <person name="Chourrout D."/>
            <person name="Li R."/>
            <person name="Bao Z."/>
        </authorList>
    </citation>
    <scope>NUCLEOTIDE SEQUENCE [LARGE SCALE GENOMIC DNA]</scope>
    <source>
        <strain evidence="10 11">PY_sf001</strain>
    </source>
</reference>
<feature type="binding site" evidence="5">
    <location>
        <position position="209"/>
    </location>
    <ligand>
        <name>Ca(2+)</name>
        <dbReference type="ChEBI" id="CHEBI:29108"/>
    </ligand>
</feature>
<protein>
    <submittedName>
        <fullName evidence="10">Inactive pancreatic lipase-related protein 1</fullName>
    </submittedName>
</protein>
<dbReference type="GO" id="GO:0016042">
    <property type="term" value="P:lipid catabolic process"/>
    <property type="evidence" value="ECO:0007669"/>
    <property type="project" value="TreeGrafter"/>
</dbReference>
<dbReference type="CDD" id="cd00707">
    <property type="entry name" value="Pancreat_lipase_like"/>
    <property type="match status" value="1"/>
</dbReference>
<name>A0A210QK37_MIZYE</name>
<organism evidence="10 11">
    <name type="scientific">Mizuhopecten yessoensis</name>
    <name type="common">Japanese scallop</name>
    <name type="synonym">Patinopecten yessoensis</name>
    <dbReference type="NCBI Taxonomy" id="6573"/>
    <lineage>
        <taxon>Eukaryota</taxon>
        <taxon>Metazoa</taxon>
        <taxon>Spiralia</taxon>
        <taxon>Lophotrochozoa</taxon>
        <taxon>Mollusca</taxon>
        <taxon>Bivalvia</taxon>
        <taxon>Autobranchia</taxon>
        <taxon>Pteriomorphia</taxon>
        <taxon>Pectinida</taxon>
        <taxon>Pectinoidea</taxon>
        <taxon>Pectinidae</taxon>
        <taxon>Mizuhopecten</taxon>
    </lineage>
</organism>
<evidence type="ECO:0000256" key="3">
    <source>
        <dbReference type="ARBA" id="ARBA00022525"/>
    </source>
</evidence>
<feature type="active site" description="Nucleophile" evidence="4">
    <location>
        <position position="170"/>
    </location>
</feature>
<feature type="binding site" evidence="5">
    <location>
        <position position="207"/>
    </location>
    <ligand>
        <name>Ca(2+)</name>
        <dbReference type="ChEBI" id="CHEBI:29108"/>
    </ligand>
</feature>
<dbReference type="PROSITE" id="PS50095">
    <property type="entry name" value="PLAT"/>
    <property type="match status" value="1"/>
</dbReference>
<dbReference type="Gene3D" id="3.40.50.1820">
    <property type="entry name" value="alpha/beta hydrolase"/>
    <property type="match status" value="1"/>
</dbReference>
<keyword evidence="5" id="KW-0479">Metal-binding</keyword>
<dbReference type="PANTHER" id="PTHR11610:SF173">
    <property type="entry name" value="LIPASE DOMAIN-CONTAINING PROTEIN-RELATED"/>
    <property type="match status" value="1"/>
</dbReference>
<dbReference type="PANTHER" id="PTHR11610">
    <property type="entry name" value="LIPASE"/>
    <property type="match status" value="1"/>
</dbReference>
<evidence type="ECO:0000259" key="9">
    <source>
        <dbReference type="PROSITE" id="PS50095"/>
    </source>
</evidence>
<comment type="caution">
    <text evidence="10">The sequence shown here is derived from an EMBL/GenBank/DDBJ whole genome shotgun (WGS) entry which is preliminary data.</text>
</comment>
<feature type="domain" description="PLAT" evidence="9">
    <location>
        <begin position="352"/>
        <end position="471"/>
    </location>
</feature>
<evidence type="ECO:0000256" key="4">
    <source>
        <dbReference type="PIRSR" id="PIRSR000865-1"/>
    </source>
</evidence>
<evidence type="ECO:0000256" key="6">
    <source>
        <dbReference type="PROSITE-ProRule" id="PRU00152"/>
    </source>
</evidence>
<keyword evidence="8" id="KW-0732">Signal</keyword>
<sequence>MLTFVLVCLVVSAAGQKDQRRNTECLPEFGCFNSHGLVPVPQDPSQVNTHMKIFTRAHAHNPTVNFDLDHYSSQVGHFASLFDSSKDTKVVIHGYLNSGSDAWVVQMTDELLKKGDFNVIVVDWQGGSKQAYGHAVGNTYLVGAEVAKTLTYLHDNRSLDYSRVHIIGHSLGAQIAGHIGYRVKGIGRISALDPAEPDFRGQPTDQRLDQSDATFVDVIHTDGSVFIGVSGYGLKDPVGHVDFYPNGGQHQPGCAELPLVSAIGSILHGSVGGAAGTISCSHSRATQLFIESINSPCKFYAHTCSSSSQFDNGACMGCPSDGCPVMGYEADQTSHRGSFYLSTAGSTPYCAHEYYVEIHVSHFSGVSYGELFVTLVGDHGRSEEIKFSPRNEYFRSGMVEKHVIATNTDIGQVTSLRVRYDEPKPHIHHTTHTIKLHSIVVESTENSNQNVAELDWVDRRRRVVQLVRTPVSCSESSGFEPRFGSAFSRSCFMNNNLIEDKWIFVLTFYTL</sequence>
<evidence type="ECO:0000256" key="8">
    <source>
        <dbReference type="SAM" id="SignalP"/>
    </source>
</evidence>
<evidence type="ECO:0000256" key="1">
    <source>
        <dbReference type="ARBA" id="ARBA00004613"/>
    </source>
</evidence>
<dbReference type="InterPro" id="IPR000734">
    <property type="entry name" value="TAG_lipase"/>
</dbReference>
<dbReference type="EMBL" id="NEDP02003256">
    <property type="protein sequence ID" value="OWF49099.1"/>
    <property type="molecule type" value="Genomic_DNA"/>
</dbReference>
<dbReference type="Proteomes" id="UP000242188">
    <property type="component" value="Unassembled WGS sequence"/>
</dbReference>
<dbReference type="GO" id="GO:0046872">
    <property type="term" value="F:metal ion binding"/>
    <property type="evidence" value="ECO:0007669"/>
    <property type="project" value="UniProtKB-KW"/>
</dbReference>
<dbReference type="SUPFAM" id="SSF49723">
    <property type="entry name" value="Lipase/lipooxygenase domain (PLAT/LH2 domain)"/>
    <property type="match status" value="1"/>
</dbReference>
<dbReference type="SUPFAM" id="SSF53474">
    <property type="entry name" value="alpha/beta-Hydrolases"/>
    <property type="match status" value="1"/>
</dbReference>
<dbReference type="Pfam" id="PF00151">
    <property type="entry name" value="Lipase"/>
    <property type="match status" value="1"/>
</dbReference>
<dbReference type="InterPro" id="IPR036392">
    <property type="entry name" value="PLAT/LH2_dom_sf"/>
</dbReference>